<keyword evidence="1" id="KW-0812">Transmembrane</keyword>
<accession>A0A0G0LVB3</accession>
<comment type="caution">
    <text evidence="2">The sequence shown here is derived from an EMBL/GenBank/DDBJ whole genome shotgun (WGS) entry which is preliminary data.</text>
</comment>
<organism evidence="2 3">
    <name type="scientific">Candidatus Woesebacteria bacterium GW2011_GWB1_39_10</name>
    <dbReference type="NCBI Taxonomy" id="1618572"/>
    <lineage>
        <taxon>Bacteria</taxon>
        <taxon>Candidatus Woeseibacteriota</taxon>
    </lineage>
</organism>
<name>A0A0G0LVB3_9BACT</name>
<dbReference type="Gene3D" id="3.30.1490.480">
    <property type="entry name" value="Endolytic murein transglycosylase"/>
    <property type="match status" value="1"/>
</dbReference>
<protein>
    <submittedName>
        <fullName evidence="2">Uncharacterized protein</fullName>
    </submittedName>
</protein>
<dbReference type="Proteomes" id="UP000034774">
    <property type="component" value="Unassembled WGS sequence"/>
</dbReference>
<proteinExistence type="predicted"/>
<keyword evidence="1" id="KW-0472">Membrane</keyword>
<feature type="transmembrane region" description="Helical" evidence="1">
    <location>
        <begin position="6"/>
        <end position="23"/>
    </location>
</feature>
<evidence type="ECO:0000256" key="1">
    <source>
        <dbReference type="SAM" id="Phobius"/>
    </source>
</evidence>
<dbReference type="EMBL" id="LBVU01000004">
    <property type="protein sequence ID" value="KKQ91945.1"/>
    <property type="molecule type" value="Genomic_DNA"/>
</dbReference>
<reference evidence="2 3" key="1">
    <citation type="journal article" date="2015" name="Nature">
        <title>rRNA introns, odd ribosomes, and small enigmatic genomes across a large radiation of phyla.</title>
        <authorList>
            <person name="Brown C.T."/>
            <person name="Hug L.A."/>
            <person name="Thomas B.C."/>
            <person name="Sharon I."/>
            <person name="Castelle C.J."/>
            <person name="Singh A."/>
            <person name="Wilkins M.J."/>
            <person name="Williams K.H."/>
            <person name="Banfield J.F."/>
        </authorList>
    </citation>
    <scope>NUCLEOTIDE SEQUENCE [LARGE SCALE GENOMIC DNA]</scope>
</reference>
<gene>
    <name evidence="2" type="ORF">UT17_C0004G0293</name>
</gene>
<evidence type="ECO:0000313" key="2">
    <source>
        <dbReference type="EMBL" id="KKQ91945.1"/>
    </source>
</evidence>
<keyword evidence="1" id="KW-1133">Transmembrane helix</keyword>
<evidence type="ECO:0000313" key="3">
    <source>
        <dbReference type="Proteomes" id="UP000034774"/>
    </source>
</evidence>
<sequence length="166" mass="18897">MNKKLILFLGIVAVFISIYLLFLSKPSTDSFKAPGKDWNSPKKVEDYFVERLRMTTKEASEIRSKPGTDGTVDLRINTNVTLEALIGNLAYYGFVKDEKSFLYALEHTKDTTPNDKAIKVGKEGTIDTNAEYRISENMSAWEIADILLNKPSGHFAFDEYNYFFMP</sequence>
<dbReference type="AlphaFoldDB" id="A0A0G0LVB3"/>